<keyword evidence="12" id="KW-0206">Cytoskeleton</keyword>
<keyword evidence="7" id="KW-0735">Signal-anchor</keyword>
<reference evidence="14 15" key="1">
    <citation type="submission" date="2024-03" db="EMBL/GenBank/DDBJ databases">
        <title>Adaptation during the transition from Ophiocordyceps entomopathogen to insect associate is accompanied by gene loss and intensified selection.</title>
        <authorList>
            <person name="Ward C.M."/>
            <person name="Onetto C.A."/>
            <person name="Borneman A.R."/>
        </authorList>
    </citation>
    <scope>NUCLEOTIDE SEQUENCE [LARGE SCALE GENOMIC DNA]</scope>
    <source>
        <strain evidence="14">AWRI1</strain>
        <tissue evidence="14">Single Adult Female</tissue>
    </source>
</reference>
<dbReference type="PANTHER" id="PTHR12939">
    <property type="entry name" value="SARCOGLYCAN"/>
    <property type="match status" value="1"/>
</dbReference>
<dbReference type="InterPro" id="IPR006875">
    <property type="entry name" value="Sarcoglycan"/>
</dbReference>
<keyword evidence="6 13" id="KW-0812">Transmembrane</keyword>
<evidence type="ECO:0000313" key="14">
    <source>
        <dbReference type="EMBL" id="KAK7582203.1"/>
    </source>
</evidence>
<dbReference type="AlphaFoldDB" id="A0AAN9Y2N6"/>
<evidence type="ECO:0000256" key="7">
    <source>
        <dbReference type="ARBA" id="ARBA00022968"/>
    </source>
</evidence>
<evidence type="ECO:0000256" key="6">
    <source>
        <dbReference type="ARBA" id="ARBA00022692"/>
    </source>
</evidence>
<sequence>MNEDVTVSKRKPMDPVKTQIGIYGWRKRCLFLLILVLILVVVFNLCLTLWFMEVLQFTSDGIGTLKVVKGGVMLSGKAYFMDTLIASAIRSRTGKPISLVTSQNFSVSVRSSDGQEMSNFLIKNNTVRFSSPSFNITGPRGETLFSANKNEIVFGTGEVRFTGHAGAVFDSSIQTPLIRGHYKRDLTIESITRMIEVFGPSGVVLDSRAGDISVSCLADLKIESVVGAIKLDSSKVYLPRLQTVNAAREVAAEKGRNVSVYQVCVCANGKLFLSPADGECATTDNETCR</sequence>
<proteinExistence type="inferred from homology"/>
<dbReference type="GO" id="GO:0060047">
    <property type="term" value="P:heart contraction"/>
    <property type="evidence" value="ECO:0007669"/>
    <property type="project" value="TreeGrafter"/>
</dbReference>
<protein>
    <recommendedName>
        <fullName evidence="16">Delta-sarcoglycan</fullName>
    </recommendedName>
</protein>
<evidence type="ECO:0000256" key="13">
    <source>
        <dbReference type="SAM" id="Phobius"/>
    </source>
</evidence>
<dbReference type="GO" id="GO:0005856">
    <property type="term" value="C:cytoskeleton"/>
    <property type="evidence" value="ECO:0007669"/>
    <property type="project" value="UniProtKB-SubCell"/>
</dbReference>
<keyword evidence="5" id="KW-0963">Cytoplasm</keyword>
<evidence type="ECO:0000256" key="4">
    <source>
        <dbReference type="ARBA" id="ARBA00022475"/>
    </source>
</evidence>
<keyword evidence="10" id="KW-1015">Disulfide bond</keyword>
<dbReference type="GO" id="GO:0042383">
    <property type="term" value="C:sarcolemma"/>
    <property type="evidence" value="ECO:0007669"/>
    <property type="project" value="UniProtKB-SubCell"/>
</dbReference>
<dbReference type="Pfam" id="PF04790">
    <property type="entry name" value="Sarcoglycan_1"/>
    <property type="match status" value="1"/>
</dbReference>
<evidence type="ECO:0000256" key="12">
    <source>
        <dbReference type="ARBA" id="ARBA00023212"/>
    </source>
</evidence>
<dbReference type="InterPro" id="IPR039972">
    <property type="entry name" value="Sarcoglycan_gamma/delta/zeta"/>
</dbReference>
<evidence type="ECO:0000313" key="15">
    <source>
        <dbReference type="Proteomes" id="UP001367676"/>
    </source>
</evidence>
<comment type="subcellular location">
    <subcellularLocation>
        <location evidence="2">Cell membrane</location>
        <location evidence="2">Sarcolemma</location>
        <topology evidence="2">Single-pass type II membrane protein</topology>
    </subcellularLocation>
    <subcellularLocation>
        <location evidence="1">Cytoplasm</location>
        <location evidence="1">Cytoskeleton</location>
    </subcellularLocation>
</comment>
<dbReference type="GO" id="GO:0016012">
    <property type="term" value="C:sarcoglycan complex"/>
    <property type="evidence" value="ECO:0007669"/>
    <property type="project" value="InterPro"/>
</dbReference>
<feature type="transmembrane region" description="Helical" evidence="13">
    <location>
        <begin position="29"/>
        <end position="52"/>
    </location>
</feature>
<evidence type="ECO:0000256" key="11">
    <source>
        <dbReference type="ARBA" id="ARBA00023180"/>
    </source>
</evidence>
<keyword evidence="11" id="KW-0325">Glycoprotein</keyword>
<keyword evidence="8 13" id="KW-1133">Transmembrane helix</keyword>
<evidence type="ECO:0000256" key="1">
    <source>
        <dbReference type="ARBA" id="ARBA00004245"/>
    </source>
</evidence>
<comment type="similarity">
    <text evidence="3">Belongs to the sarcoglycan beta/delta/gamma/zeta family.</text>
</comment>
<accession>A0AAN9Y2N6</accession>
<comment type="caution">
    <text evidence="14">The sequence shown here is derived from an EMBL/GenBank/DDBJ whole genome shotgun (WGS) entry which is preliminary data.</text>
</comment>
<evidence type="ECO:0000256" key="10">
    <source>
        <dbReference type="ARBA" id="ARBA00023157"/>
    </source>
</evidence>
<evidence type="ECO:0000256" key="3">
    <source>
        <dbReference type="ARBA" id="ARBA00007574"/>
    </source>
</evidence>
<evidence type="ECO:0000256" key="9">
    <source>
        <dbReference type="ARBA" id="ARBA00023136"/>
    </source>
</evidence>
<dbReference type="EMBL" id="JBBCAQ010000033">
    <property type="protein sequence ID" value="KAK7582203.1"/>
    <property type="molecule type" value="Genomic_DNA"/>
</dbReference>
<dbReference type="Proteomes" id="UP001367676">
    <property type="component" value="Unassembled WGS sequence"/>
</dbReference>
<name>A0AAN9Y2N6_9HEMI</name>
<keyword evidence="15" id="KW-1185">Reference proteome</keyword>
<evidence type="ECO:0000256" key="5">
    <source>
        <dbReference type="ARBA" id="ARBA00022490"/>
    </source>
</evidence>
<evidence type="ECO:0008006" key="16">
    <source>
        <dbReference type="Google" id="ProtNLM"/>
    </source>
</evidence>
<keyword evidence="9 13" id="KW-0472">Membrane</keyword>
<gene>
    <name evidence="14" type="ORF">V9T40_013648</name>
</gene>
<evidence type="ECO:0000256" key="2">
    <source>
        <dbReference type="ARBA" id="ARBA00004274"/>
    </source>
</evidence>
<organism evidence="14 15">
    <name type="scientific">Parthenolecanium corni</name>
    <dbReference type="NCBI Taxonomy" id="536013"/>
    <lineage>
        <taxon>Eukaryota</taxon>
        <taxon>Metazoa</taxon>
        <taxon>Ecdysozoa</taxon>
        <taxon>Arthropoda</taxon>
        <taxon>Hexapoda</taxon>
        <taxon>Insecta</taxon>
        <taxon>Pterygota</taxon>
        <taxon>Neoptera</taxon>
        <taxon>Paraneoptera</taxon>
        <taxon>Hemiptera</taxon>
        <taxon>Sternorrhyncha</taxon>
        <taxon>Coccoidea</taxon>
        <taxon>Coccidae</taxon>
        <taxon>Parthenolecanium</taxon>
    </lineage>
</organism>
<dbReference type="PANTHER" id="PTHR12939:SF10">
    <property type="entry name" value="EG:4F1.1 PROTEIN"/>
    <property type="match status" value="1"/>
</dbReference>
<evidence type="ECO:0000256" key="8">
    <source>
        <dbReference type="ARBA" id="ARBA00022989"/>
    </source>
</evidence>
<keyword evidence="4" id="KW-1003">Cell membrane</keyword>